<dbReference type="Gene3D" id="1.25.40.10">
    <property type="entry name" value="Tetratricopeptide repeat domain"/>
    <property type="match status" value="1"/>
</dbReference>
<dbReference type="Proteomes" id="UP000060277">
    <property type="component" value="Chromosome"/>
</dbReference>
<evidence type="ECO:0008006" key="3">
    <source>
        <dbReference type="Google" id="ProtNLM"/>
    </source>
</evidence>
<dbReference type="EMBL" id="CP013480">
    <property type="protein sequence ID" value="ALS60484.2"/>
    <property type="molecule type" value="Genomic_DNA"/>
</dbReference>
<keyword evidence="2" id="KW-1185">Reference proteome</keyword>
<protein>
    <recommendedName>
        <fullName evidence="3">CesD/SycD/LcrH family type III secretion system chaperone</fullName>
    </recommendedName>
</protein>
<name>A0ABN4JHN8_9BURK</name>
<organism evidence="1 2">
    <name type="scientific">Pandoraea norimbergensis</name>
    <dbReference type="NCBI Taxonomy" id="93219"/>
    <lineage>
        <taxon>Bacteria</taxon>
        <taxon>Pseudomonadati</taxon>
        <taxon>Pseudomonadota</taxon>
        <taxon>Betaproteobacteria</taxon>
        <taxon>Burkholderiales</taxon>
        <taxon>Burkholderiaceae</taxon>
        <taxon>Pandoraea</taxon>
    </lineage>
</organism>
<accession>A0ABN4JHN8</accession>
<reference evidence="2" key="1">
    <citation type="submission" date="2015-12" db="EMBL/GenBank/DDBJ databases">
        <title>Complete genome sequence of Pandoraea norimbergensis DSM 11628.</title>
        <authorList>
            <person name="Ee R."/>
            <person name="Lim Y.-L."/>
            <person name="Yong D."/>
            <person name="Yin W.-F."/>
            <person name="Chan K.-G."/>
        </authorList>
    </citation>
    <scope>NUCLEOTIDE SEQUENCE [LARGE SCALE GENOMIC DNA]</scope>
    <source>
        <strain evidence="2">DSM 11628</strain>
    </source>
</reference>
<evidence type="ECO:0000313" key="1">
    <source>
        <dbReference type="EMBL" id="ALS60484.2"/>
    </source>
</evidence>
<proteinExistence type="predicted"/>
<sequence>MVRPGPTSRSIASQIEIALEAIREGDSSVSAVPDMALPQPGEWDSAQCDAVYRCGYGAFERGDFIHAVECFAPLLSACPLEPDYAVALGLALCRAGEAEAALPLLIAAAMLDETAPGPMYRVGECLLRLRCWGPAVRALKETLLRCDGQPRHAPVASTAQKHLAALGLRC</sequence>
<dbReference type="SUPFAM" id="SSF48452">
    <property type="entry name" value="TPR-like"/>
    <property type="match status" value="1"/>
</dbReference>
<dbReference type="RefSeq" id="WP_058377401.1">
    <property type="nucleotide sequence ID" value="NZ_CP013480.3"/>
</dbReference>
<gene>
    <name evidence="1" type="ORF">AT302_12590</name>
</gene>
<evidence type="ECO:0000313" key="2">
    <source>
        <dbReference type="Proteomes" id="UP000060277"/>
    </source>
</evidence>
<dbReference type="InterPro" id="IPR011990">
    <property type="entry name" value="TPR-like_helical_dom_sf"/>
</dbReference>